<name>A0A5C3LKC3_9AGAR</name>
<dbReference type="STRING" id="68775.A0A5C3LKC3"/>
<reference evidence="2 3" key="1">
    <citation type="journal article" date="2019" name="Nat. Ecol. Evol.">
        <title>Megaphylogeny resolves global patterns of mushroom evolution.</title>
        <authorList>
            <person name="Varga T."/>
            <person name="Krizsan K."/>
            <person name="Foldi C."/>
            <person name="Dima B."/>
            <person name="Sanchez-Garcia M."/>
            <person name="Sanchez-Ramirez S."/>
            <person name="Szollosi G.J."/>
            <person name="Szarkandi J.G."/>
            <person name="Papp V."/>
            <person name="Albert L."/>
            <person name="Andreopoulos W."/>
            <person name="Angelini C."/>
            <person name="Antonin V."/>
            <person name="Barry K.W."/>
            <person name="Bougher N.L."/>
            <person name="Buchanan P."/>
            <person name="Buyck B."/>
            <person name="Bense V."/>
            <person name="Catcheside P."/>
            <person name="Chovatia M."/>
            <person name="Cooper J."/>
            <person name="Damon W."/>
            <person name="Desjardin D."/>
            <person name="Finy P."/>
            <person name="Geml J."/>
            <person name="Haridas S."/>
            <person name="Hughes K."/>
            <person name="Justo A."/>
            <person name="Karasinski D."/>
            <person name="Kautmanova I."/>
            <person name="Kiss B."/>
            <person name="Kocsube S."/>
            <person name="Kotiranta H."/>
            <person name="LaButti K.M."/>
            <person name="Lechner B.E."/>
            <person name="Liimatainen K."/>
            <person name="Lipzen A."/>
            <person name="Lukacs Z."/>
            <person name="Mihaltcheva S."/>
            <person name="Morgado L.N."/>
            <person name="Niskanen T."/>
            <person name="Noordeloos M.E."/>
            <person name="Ohm R.A."/>
            <person name="Ortiz-Santana B."/>
            <person name="Ovrebo C."/>
            <person name="Racz N."/>
            <person name="Riley R."/>
            <person name="Savchenko A."/>
            <person name="Shiryaev A."/>
            <person name="Soop K."/>
            <person name="Spirin V."/>
            <person name="Szebenyi C."/>
            <person name="Tomsovsky M."/>
            <person name="Tulloss R.E."/>
            <person name="Uehling J."/>
            <person name="Grigoriev I.V."/>
            <person name="Vagvolgyi C."/>
            <person name="Papp T."/>
            <person name="Martin F.M."/>
            <person name="Miettinen O."/>
            <person name="Hibbett D.S."/>
            <person name="Nagy L.G."/>
        </authorList>
    </citation>
    <scope>NUCLEOTIDE SEQUENCE [LARGE SCALE GENOMIC DNA]</scope>
    <source>
        <strain evidence="2 3">CBS 166.37</strain>
    </source>
</reference>
<gene>
    <name evidence="2" type="ORF">BDQ12DRAFT_701182</name>
</gene>
<accession>A0A5C3LKC3</accession>
<evidence type="ECO:0000256" key="1">
    <source>
        <dbReference type="SAM" id="MobiDB-lite"/>
    </source>
</evidence>
<evidence type="ECO:0000313" key="3">
    <source>
        <dbReference type="Proteomes" id="UP000308652"/>
    </source>
</evidence>
<feature type="region of interest" description="Disordered" evidence="1">
    <location>
        <begin position="954"/>
        <end position="979"/>
    </location>
</feature>
<evidence type="ECO:0000313" key="2">
    <source>
        <dbReference type="EMBL" id="TFK32356.1"/>
    </source>
</evidence>
<proteinExistence type="predicted"/>
<keyword evidence="3" id="KW-1185">Reference proteome</keyword>
<dbReference type="OrthoDB" id="2246127at2759"/>
<sequence length="979" mass="112178">MRECGTPNVPTFSALRKLQSQLTREVGIKTEPHTSALGNQFYMNHPLDLLALDWANPLVRKHIQVYPEVTSVIKEVWQADKWLKELDNNQLSPMWANWKDDPHRHFYVNELAQLKDGSFVIPICWVIYQKQEHAEVYRVHHSESRIFDVESHEISCIPAIELHHNFRDLQSVGYNFEFTDPNNICSWKDFMPNPIRKVAKDRPVFCLRFMAWCDDVSGNVSKQYNAHMNMYITNANLPHQNLSQEYFVRFCSTSPHTTSLEQFDAMVKDVGKWKEAYDCFLETEILFQIFVHGLPADNPQQAESSSGASLNSSANCRYDTAGGTKEYKETNEGYNSLFNTGTPRTPFSTVQIIEEQIQVACLGVQDAVRIIQTCTGTKDKIAQFWIDKLIPMAREKQKLRFQALTSDAHLNNPKLKGAELDAAKLAIKKEIQVDLMAWLVKQPPDRYALLPEDSDHRFQLRPGDHYNSLMDVIGLNPHLDSPCEILHTYLLGIDKYIWHDTTKDWDKKKEELFAARLQSSSMLGLTLPPLQSRYIVQYKNSLIGKHFKAIQQLAVFHFDDSLCNPAVMDIWKATGELGAMLWIPEIRDLKQYLADLEILIANVLDVWAVHDPARIILKFKLHVLPHILDDIRRFGPAVRFSTEVFECWNAIFRLCSILSNHQAPSHDIGVTIADMERFKHMVSGGSWKVGGIYIQAGPCVRNFLSQNTELQHRLGWVENDLASIKPGSLKLKSLQKRNSLSWTAILQTLQSRQANTQLTEPGNIQGSIWNECKYVVSKARDICTEGSWVFCKDTMNPELACTARIYKILSPSTSKITSDGNRVVILEKFVILNSKDEHMNMPVLLRTDIQFIYALPMDIQFIFNAQHDCLGKKCPVIENATSVRQERNITSKFIPGVIHTDDTRFFVNMHALHNAHLLRESLPRHLVAPVPYFQNRYEKHAEFAASLRITGPAKRATAQARAKETREQNKQKKSKNINT</sequence>
<dbReference type="PANTHER" id="PTHR31912">
    <property type="entry name" value="IP13529P"/>
    <property type="match status" value="1"/>
</dbReference>
<dbReference type="EMBL" id="ML213677">
    <property type="protein sequence ID" value="TFK32356.1"/>
    <property type="molecule type" value="Genomic_DNA"/>
</dbReference>
<protein>
    <submittedName>
        <fullName evidence="2">Uncharacterized protein</fullName>
    </submittedName>
</protein>
<feature type="compositionally biased region" description="Basic and acidic residues" evidence="1">
    <location>
        <begin position="961"/>
        <end position="970"/>
    </location>
</feature>
<dbReference type="Proteomes" id="UP000308652">
    <property type="component" value="Unassembled WGS sequence"/>
</dbReference>
<dbReference type="AlphaFoldDB" id="A0A5C3LKC3"/>
<dbReference type="PANTHER" id="PTHR31912:SF34">
    <property type="entry name" value="NOTOCHORD-RELATED PROTEIN"/>
    <property type="match status" value="1"/>
</dbReference>
<organism evidence="2 3">
    <name type="scientific">Crucibulum laeve</name>
    <dbReference type="NCBI Taxonomy" id="68775"/>
    <lineage>
        <taxon>Eukaryota</taxon>
        <taxon>Fungi</taxon>
        <taxon>Dikarya</taxon>
        <taxon>Basidiomycota</taxon>
        <taxon>Agaricomycotina</taxon>
        <taxon>Agaricomycetes</taxon>
        <taxon>Agaricomycetidae</taxon>
        <taxon>Agaricales</taxon>
        <taxon>Agaricineae</taxon>
        <taxon>Nidulariaceae</taxon>
        <taxon>Crucibulum</taxon>
    </lineage>
</organism>